<sequence length="338" mass="35014">MLHDPASEPDRRVDGFVTGRRHRTPDPRRNSLHDTKSASSSAHGCSATTTRQRIKGKLTLAIQPNKPQNRVFLIVGIVLAAAAAAAVLFAVSGTVSKNNVPTANVVVAKSSIAAGTSITPDLLTLAPLAQGTFPQDSFTDPAQAAGKIAPVTLSANIPLTASLFASATAGTPGTGVVTHLDITKGYVALAIPAGVSGNSTLVGELMSVGYYIQPEDHIDILVDPGNKPGVRYSFQDVRVLRAGASTGAAAAGASAAVNSYVVELPRNQAEILTALITSHAPGGETILKYVLRPQAEWGKRDATNGFDKPNYESSTGTPLALGADTPVTPELLNSLFQH</sequence>
<evidence type="ECO:0000256" key="1">
    <source>
        <dbReference type="SAM" id="MobiDB-lite"/>
    </source>
</evidence>
<protein>
    <submittedName>
        <fullName evidence="4">Flp pilus assembly protein CpaB</fullName>
    </submittedName>
</protein>
<dbReference type="EMBL" id="QHBU01000036">
    <property type="protein sequence ID" value="PZR83411.1"/>
    <property type="molecule type" value="Genomic_DNA"/>
</dbReference>
<accession>A0A2W6AZC8</accession>
<feature type="domain" description="SAF" evidence="3">
    <location>
        <begin position="103"/>
        <end position="165"/>
    </location>
</feature>
<dbReference type="Gene3D" id="3.90.1210.10">
    <property type="entry name" value="Antifreeze-like/N-acetylneuraminic acid synthase C-terminal domain"/>
    <property type="match status" value="1"/>
</dbReference>
<proteinExistence type="predicted"/>
<name>A0A2W6AZC8_9BACT</name>
<dbReference type="InterPro" id="IPR017592">
    <property type="entry name" value="Pilus_assmbl_Flp-typ_CpaB"/>
</dbReference>
<dbReference type="NCBIfam" id="TIGR03177">
    <property type="entry name" value="pilus_cpaB"/>
    <property type="match status" value="1"/>
</dbReference>
<organism evidence="4 5">
    <name type="scientific">Candidatus Aeolococcus gillhamiae</name>
    <dbReference type="NCBI Taxonomy" id="3127015"/>
    <lineage>
        <taxon>Bacteria</taxon>
        <taxon>Bacillati</taxon>
        <taxon>Candidatus Dormiibacterota</taxon>
        <taxon>Candidatus Dormibacteria</taxon>
        <taxon>Candidatus Aeolococcales</taxon>
        <taxon>Candidatus Aeolococcaceae</taxon>
        <taxon>Candidatus Aeolococcus</taxon>
    </lineage>
</organism>
<gene>
    <name evidence="4" type="primary">cpaB</name>
    <name evidence="4" type="ORF">DLM65_01975</name>
</gene>
<comment type="caution">
    <text evidence="4">The sequence shown here is derived from an EMBL/GenBank/DDBJ whole genome shotgun (WGS) entry which is preliminary data.</text>
</comment>
<evidence type="ECO:0000313" key="4">
    <source>
        <dbReference type="EMBL" id="PZR83411.1"/>
    </source>
</evidence>
<dbReference type="InterPro" id="IPR013974">
    <property type="entry name" value="SAF"/>
</dbReference>
<feature type="region of interest" description="Disordered" evidence="1">
    <location>
        <begin position="1"/>
        <end position="49"/>
    </location>
</feature>
<dbReference type="Pfam" id="PF08666">
    <property type="entry name" value="SAF"/>
    <property type="match status" value="1"/>
</dbReference>
<evidence type="ECO:0000313" key="5">
    <source>
        <dbReference type="Proteomes" id="UP000248724"/>
    </source>
</evidence>
<feature type="compositionally biased region" description="Basic and acidic residues" evidence="1">
    <location>
        <begin position="1"/>
        <end position="14"/>
    </location>
</feature>
<dbReference type="AlphaFoldDB" id="A0A2W6AZC8"/>
<reference evidence="4 5" key="1">
    <citation type="journal article" date="2017" name="Nature">
        <title>Atmospheric trace gases support primary production in Antarctic desert surface soil.</title>
        <authorList>
            <person name="Ji M."/>
            <person name="Greening C."/>
            <person name="Vanwonterghem I."/>
            <person name="Carere C.R."/>
            <person name="Bay S.K."/>
            <person name="Steen J.A."/>
            <person name="Montgomery K."/>
            <person name="Lines T."/>
            <person name="Beardall J."/>
            <person name="van Dorst J."/>
            <person name="Snape I."/>
            <person name="Stott M.B."/>
            <person name="Hugenholtz P."/>
            <person name="Ferrari B.C."/>
        </authorList>
    </citation>
    <scope>NUCLEOTIDE SEQUENCE [LARGE SCALE GENOMIC DNA]</scope>
    <source>
        <strain evidence="4">RRmetagenome_bin12</strain>
    </source>
</reference>
<dbReference type="Proteomes" id="UP000248724">
    <property type="component" value="Unassembled WGS sequence"/>
</dbReference>
<dbReference type="CDD" id="cd11614">
    <property type="entry name" value="SAF_CpaB_FlgA_like"/>
    <property type="match status" value="1"/>
</dbReference>
<keyword evidence="2" id="KW-0472">Membrane</keyword>
<evidence type="ECO:0000256" key="2">
    <source>
        <dbReference type="SAM" id="Phobius"/>
    </source>
</evidence>
<feature type="compositionally biased region" description="Basic and acidic residues" evidence="1">
    <location>
        <begin position="24"/>
        <end position="36"/>
    </location>
</feature>
<keyword evidence="2" id="KW-1133">Transmembrane helix</keyword>
<evidence type="ECO:0000259" key="3">
    <source>
        <dbReference type="SMART" id="SM00858"/>
    </source>
</evidence>
<keyword evidence="2" id="KW-0812">Transmembrane</keyword>
<feature type="compositionally biased region" description="Polar residues" evidence="1">
    <location>
        <begin position="37"/>
        <end position="49"/>
    </location>
</feature>
<feature type="region of interest" description="Disordered" evidence="1">
    <location>
        <begin position="301"/>
        <end position="325"/>
    </location>
</feature>
<dbReference type="SMART" id="SM00858">
    <property type="entry name" value="SAF"/>
    <property type="match status" value="1"/>
</dbReference>
<feature type="transmembrane region" description="Helical" evidence="2">
    <location>
        <begin position="71"/>
        <end position="91"/>
    </location>
</feature>